<proteinExistence type="predicted"/>
<dbReference type="AlphaFoldDB" id="A0ABD0KKW8"/>
<dbReference type="Proteomes" id="UP001519460">
    <property type="component" value="Unassembled WGS sequence"/>
</dbReference>
<evidence type="ECO:0000256" key="1">
    <source>
        <dbReference type="SAM" id="MobiDB-lite"/>
    </source>
</evidence>
<protein>
    <submittedName>
        <fullName evidence="2">Uncharacterized protein</fullName>
    </submittedName>
</protein>
<dbReference type="EMBL" id="JACVVK020000159">
    <property type="protein sequence ID" value="KAK7487814.1"/>
    <property type="molecule type" value="Genomic_DNA"/>
</dbReference>
<feature type="region of interest" description="Disordered" evidence="1">
    <location>
        <begin position="154"/>
        <end position="182"/>
    </location>
</feature>
<comment type="caution">
    <text evidence="2">The sequence shown here is derived from an EMBL/GenBank/DDBJ whole genome shotgun (WGS) entry which is preliminary data.</text>
</comment>
<feature type="compositionally biased region" description="Polar residues" evidence="1">
    <location>
        <begin position="52"/>
        <end position="65"/>
    </location>
</feature>
<gene>
    <name evidence="2" type="ORF">BaRGS_00020955</name>
</gene>
<feature type="region of interest" description="Disordered" evidence="1">
    <location>
        <begin position="49"/>
        <end position="93"/>
    </location>
</feature>
<name>A0ABD0KKW8_9CAEN</name>
<evidence type="ECO:0000313" key="3">
    <source>
        <dbReference type="Proteomes" id="UP001519460"/>
    </source>
</evidence>
<reference evidence="2 3" key="1">
    <citation type="journal article" date="2023" name="Sci. Data">
        <title>Genome assembly of the Korean intertidal mud-creeper Batillaria attramentaria.</title>
        <authorList>
            <person name="Patra A.K."/>
            <person name="Ho P.T."/>
            <person name="Jun S."/>
            <person name="Lee S.J."/>
            <person name="Kim Y."/>
            <person name="Won Y.J."/>
        </authorList>
    </citation>
    <scope>NUCLEOTIDE SEQUENCE [LARGE SCALE GENOMIC DNA]</scope>
    <source>
        <strain evidence="2">Wonlab-2016</strain>
    </source>
</reference>
<keyword evidence="3" id="KW-1185">Reference proteome</keyword>
<evidence type="ECO:0000313" key="2">
    <source>
        <dbReference type="EMBL" id="KAK7487814.1"/>
    </source>
</evidence>
<organism evidence="2 3">
    <name type="scientific">Batillaria attramentaria</name>
    <dbReference type="NCBI Taxonomy" id="370345"/>
    <lineage>
        <taxon>Eukaryota</taxon>
        <taxon>Metazoa</taxon>
        <taxon>Spiralia</taxon>
        <taxon>Lophotrochozoa</taxon>
        <taxon>Mollusca</taxon>
        <taxon>Gastropoda</taxon>
        <taxon>Caenogastropoda</taxon>
        <taxon>Sorbeoconcha</taxon>
        <taxon>Cerithioidea</taxon>
        <taxon>Batillariidae</taxon>
        <taxon>Batillaria</taxon>
    </lineage>
</organism>
<sequence>MHFKITNSLPHPFFDDDGFWPRLCSATVSRSMIKKLFSLDRKQEHVGLHNLPTHTLANQPTQQAGRQEKRKAKPNIHQALSPACPPPTLDNLKSKRSSLRLLPPVRNQTLGSNPQDSGRKVARVVDAGLVRVCFSHYWDLTFPQLVFAEVQTGGRSSQPLDDQSDRKSMAGGQHLKRRLSYM</sequence>
<accession>A0ABD0KKW8</accession>